<dbReference type="AlphaFoldDB" id="A0AAD1WVS8"/>
<accession>A0AAD1WVS8</accession>
<feature type="region of interest" description="Disordered" evidence="1">
    <location>
        <begin position="27"/>
        <end position="69"/>
    </location>
</feature>
<dbReference type="EMBL" id="OW240923">
    <property type="protein sequence ID" value="CAH2325563.1"/>
    <property type="molecule type" value="Genomic_DNA"/>
</dbReference>
<protein>
    <submittedName>
        <fullName evidence="2">Uncharacterized protein</fullName>
    </submittedName>
</protein>
<evidence type="ECO:0000256" key="1">
    <source>
        <dbReference type="SAM" id="MobiDB-lite"/>
    </source>
</evidence>
<dbReference type="Proteomes" id="UP001295444">
    <property type="component" value="Chromosome 12"/>
</dbReference>
<sequence>MSQSKTRRHQDIPDKLNFFSQKKVAALARQSAAAGPQDGAKLSGGRSPRSEADSPQDGEPLTTTLLKQAMDEQSQRLISIWQSSVAELKRDLQDIGSRTTHVEDLVDAHNASTEQIKSLTTQLQQ</sequence>
<reference evidence="2" key="1">
    <citation type="submission" date="2022-03" db="EMBL/GenBank/DDBJ databases">
        <authorList>
            <person name="Alioto T."/>
            <person name="Alioto T."/>
            <person name="Gomez Garrido J."/>
        </authorList>
    </citation>
    <scope>NUCLEOTIDE SEQUENCE</scope>
</reference>
<proteinExistence type="predicted"/>
<evidence type="ECO:0000313" key="3">
    <source>
        <dbReference type="Proteomes" id="UP001295444"/>
    </source>
</evidence>
<evidence type="ECO:0000313" key="2">
    <source>
        <dbReference type="EMBL" id="CAH2325563.1"/>
    </source>
</evidence>
<name>A0AAD1WVS8_PELCU</name>
<gene>
    <name evidence="2" type="ORF">PECUL_23A040572</name>
</gene>
<keyword evidence="3" id="KW-1185">Reference proteome</keyword>
<organism evidence="2 3">
    <name type="scientific">Pelobates cultripes</name>
    <name type="common">Western spadefoot toad</name>
    <dbReference type="NCBI Taxonomy" id="61616"/>
    <lineage>
        <taxon>Eukaryota</taxon>
        <taxon>Metazoa</taxon>
        <taxon>Chordata</taxon>
        <taxon>Craniata</taxon>
        <taxon>Vertebrata</taxon>
        <taxon>Euteleostomi</taxon>
        <taxon>Amphibia</taxon>
        <taxon>Batrachia</taxon>
        <taxon>Anura</taxon>
        <taxon>Pelobatoidea</taxon>
        <taxon>Pelobatidae</taxon>
        <taxon>Pelobates</taxon>
    </lineage>
</organism>